<dbReference type="GO" id="GO:0016491">
    <property type="term" value="F:oxidoreductase activity"/>
    <property type="evidence" value="ECO:0007669"/>
    <property type="project" value="UniProtKB-KW"/>
</dbReference>
<dbReference type="Pfam" id="PF00248">
    <property type="entry name" value="Aldo_ket_red"/>
    <property type="match status" value="1"/>
</dbReference>
<proteinExistence type="predicted"/>
<dbReference type="InterPro" id="IPR036812">
    <property type="entry name" value="NAD(P)_OxRdtase_dom_sf"/>
</dbReference>
<protein>
    <submittedName>
        <fullName evidence="3">Aldo/keto reductase</fullName>
    </submittedName>
</protein>
<dbReference type="OrthoDB" id="9773828at2"/>
<evidence type="ECO:0000256" key="1">
    <source>
        <dbReference type="ARBA" id="ARBA00023002"/>
    </source>
</evidence>
<reference evidence="3" key="1">
    <citation type="submission" date="2019-11" db="EMBL/GenBank/DDBJ databases">
        <authorList>
            <person name="Li J."/>
        </authorList>
    </citation>
    <scope>NUCLEOTIDE SEQUENCE</scope>
    <source>
        <strain evidence="3">B6B</strain>
    </source>
</reference>
<dbReference type="RefSeq" id="WP_153738620.1">
    <property type="nucleotide sequence ID" value="NZ_WJNG01000023.1"/>
</dbReference>
<evidence type="ECO:0000313" key="3">
    <source>
        <dbReference type="EMBL" id="MRH45023.1"/>
    </source>
</evidence>
<dbReference type="InterPro" id="IPR023210">
    <property type="entry name" value="NADP_OxRdtase_dom"/>
</dbReference>
<accession>A0A6A8DH73</accession>
<dbReference type="PANTHER" id="PTHR43364:SF4">
    <property type="entry name" value="NAD(P)-LINKED OXIDOREDUCTASE SUPERFAMILY PROTEIN"/>
    <property type="match status" value="1"/>
</dbReference>
<dbReference type="Proteomes" id="UP000799092">
    <property type="component" value="Unassembled WGS sequence"/>
</dbReference>
<feature type="domain" description="NADP-dependent oxidoreductase" evidence="2">
    <location>
        <begin position="22"/>
        <end position="323"/>
    </location>
</feature>
<gene>
    <name evidence="3" type="ORF">GH741_20480</name>
</gene>
<dbReference type="EMBL" id="WJNG01000023">
    <property type="protein sequence ID" value="MRH45023.1"/>
    <property type="molecule type" value="Genomic_DNA"/>
</dbReference>
<evidence type="ECO:0000313" key="4">
    <source>
        <dbReference type="Proteomes" id="UP000799092"/>
    </source>
</evidence>
<sequence length="330" mass="36988">MEASTSTPLRNLGQSKIKISALGLGCWQFSKETSFVSRFWAEIKQEDINEIVRMSLEGGINWFDTAEIYGKGESEKALSEALATIGQAADDALIATKWWPAFRTASSITKTIDVRLDALDGRQIDLYQIHQPFSFSSVAKEMKAVVQLLENNKIEHIGVSNFKASKMVQANEFLNNEGYFLASNQVKYSLLDRRIEKNGILETAKNLGITVIAYSPLEQGILSGKFHKNPELIKKIIGPRKYTRFFKPSGLKKTQPLIDLLEEKAKKYGVSQTQIALNWLIHFHGETVVAIPGASKGHHVQENIGTLQFKLSKDDLEEIDKISQQVAIFE</sequence>
<keyword evidence="1" id="KW-0560">Oxidoreductase</keyword>
<keyword evidence="4" id="KW-1185">Reference proteome</keyword>
<dbReference type="Gene3D" id="3.20.20.100">
    <property type="entry name" value="NADP-dependent oxidoreductase domain"/>
    <property type="match status" value="1"/>
</dbReference>
<dbReference type="SUPFAM" id="SSF51430">
    <property type="entry name" value="NAD(P)-linked oxidoreductase"/>
    <property type="match status" value="1"/>
</dbReference>
<dbReference type="InterPro" id="IPR020471">
    <property type="entry name" value="AKR"/>
</dbReference>
<dbReference type="AlphaFoldDB" id="A0A6A8DH73"/>
<evidence type="ECO:0000259" key="2">
    <source>
        <dbReference type="Pfam" id="PF00248"/>
    </source>
</evidence>
<dbReference type="InterPro" id="IPR050523">
    <property type="entry name" value="AKR_Detox_Biosynth"/>
</dbReference>
<comment type="caution">
    <text evidence="3">The sequence shown here is derived from an EMBL/GenBank/DDBJ whole genome shotgun (WGS) entry which is preliminary data.</text>
</comment>
<dbReference type="PRINTS" id="PR00069">
    <property type="entry name" value="ALDKETRDTASE"/>
</dbReference>
<name>A0A6A8DH73_9BACI</name>
<dbReference type="PANTHER" id="PTHR43364">
    <property type="entry name" value="NADH-SPECIFIC METHYLGLYOXAL REDUCTASE-RELATED"/>
    <property type="match status" value="1"/>
</dbReference>
<organism evidence="3 4">
    <name type="scientific">Aquibacillus halophilus</name>
    <dbReference type="NCBI Taxonomy" id="930132"/>
    <lineage>
        <taxon>Bacteria</taxon>
        <taxon>Bacillati</taxon>
        <taxon>Bacillota</taxon>
        <taxon>Bacilli</taxon>
        <taxon>Bacillales</taxon>
        <taxon>Bacillaceae</taxon>
        <taxon>Aquibacillus</taxon>
    </lineage>
</organism>